<feature type="domain" description="Cytochrome oxidase subunit II copper A binding" evidence="4">
    <location>
        <begin position="1"/>
        <end position="72"/>
    </location>
</feature>
<evidence type="ECO:0000313" key="6">
    <source>
        <dbReference type="Proteomes" id="UP000655588"/>
    </source>
</evidence>
<keyword evidence="2" id="KW-0460">Magnesium</keyword>
<dbReference type="GO" id="GO:0004129">
    <property type="term" value="F:cytochrome-c oxidase activity"/>
    <property type="evidence" value="ECO:0007669"/>
    <property type="project" value="UniProtKB-EC"/>
</dbReference>
<dbReference type="InterPro" id="IPR002429">
    <property type="entry name" value="CcO_II-like_C"/>
</dbReference>
<gene>
    <name evidence="5" type="ORF">E2986_10733</name>
</gene>
<name>A0A833VWW6_9HYME</name>
<reference evidence="5" key="1">
    <citation type="submission" date="2019-11" db="EMBL/GenBank/DDBJ databases">
        <title>The nuclear and mitochondrial genomes of Frieseomelitta varia - a highly eusocial stingless bee (Meliponini) with a permanently sterile worker caste.</title>
        <authorList>
            <person name="Freitas F.C.P."/>
            <person name="Lourenco A.P."/>
            <person name="Nunes F.M.F."/>
            <person name="Paschoal A.R."/>
            <person name="Abreu F.C.P."/>
            <person name="Barbin F.O."/>
            <person name="Bataglia L."/>
            <person name="Cardoso-Junior C.A.M."/>
            <person name="Cervoni M.S."/>
            <person name="Silva S.R."/>
            <person name="Dalarmi F."/>
            <person name="Del Lama M.A."/>
            <person name="Depintor T.S."/>
            <person name="Ferreira K.M."/>
            <person name="Goria P.S."/>
            <person name="Jaskot M.C."/>
            <person name="Lago D.C."/>
            <person name="Luna-Lucena D."/>
            <person name="Moda L.M."/>
            <person name="Nascimento L."/>
            <person name="Pedrino M."/>
            <person name="Rabico F.O."/>
            <person name="Sanches F.C."/>
            <person name="Santos D.E."/>
            <person name="Santos C.G."/>
            <person name="Vieira J."/>
            <person name="Lopes T.F."/>
            <person name="Barchuk A.R."/>
            <person name="Hartfelder K."/>
            <person name="Simoes Z.L.P."/>
            <person name="Bitondi M.M.G."/>
            <person name="Pinheiro D.G."/>
        </authorList>
    </citation>
    <scope>NUCLEOTIDE SEQUENCE</scope>
    <source>
        <strain evidence="5">USP_RPSP 00005682</strain>
        <tissue evidence="5">Whole individual</tissue>
    </source>
</reference>
<dbReference type="Pfam" id="PF00116">
    <property type="entry name" value="COX2"/>
    <property type="match status" value="1"/>
</dbReference>
<dbReference type="Proteomes" id="UP000655588">
    <property type="component" value="Unassembled WGS sequence"/>
</dbReference>
<evidence type="ECO:0000259" key="4">
    <source>
        <dbReference type="PROSITE" id="PS50857"/>
    </source>
</evidence>
<dbReference type="PRINTS" id="PR01166">
    <property type="entry name" value="CYCOXIDASEII"/>
</dbReference>
<dbReference type="AlphaFoldDB" id="A0A833VWW6"/>
<sequence>MYISHVFSLWALQYLDKAALRTVLFTPEQFNHFDIKIDAIPGRINQLNLFSFRPGLFLARCSEICGINLYTN</sequence>
<dbReference type="GO" id="GO:0016020">
    <property type="term" value="C:membrane"/>
    <property type="evidence" value="ECO:0007669"/>
    <property type="project" value="InterPro"/>
</dbReference>
<dbReference type="SUPFAM" id="SSF49503">
    <property type="entry name" value="Cupredoxins"/>
    <property type="match status" value="1"/>
</dbReference>
<evidence type="ECO:0000313" key="5">
    <source>
        <dbReference type="EMBL" id="KAF3423329.1"/>
    </source>
</evidence>
<dbReference type="Gene3D" id="2.60.40.420">
    <property type="entry name" value="Cupredoxins - blue copper proteins"/>
    <property type="match status" value="1"/>
</dbReference>
<dbReference type="PROSITE" id="PS50857">
    <property type="entry name" value="COX2_CUA"/>
    <property type="match status" value="1"/>
</dbReference>
<evidence type="ECO:0000256" key="2">
    <source>
        <dbReference type="ARBA" id="ARBA00022842"/>
    </source>
</evidence>
<keyword evidence="6" id="KW-1185">Reference proteome</keyword>
<dbReference type="GO" id="GO:0005507">
    <property type="term" value="F:copper ion binding"/>
    <property type="evidence" value="ECO:0007669"/>
    <property type="project" value="InterPro"/>
</dbReference>
<comment type="caution">
    <text evidence="5">The sequence shown here is derived from an EMBL/GenBank/DDBJ whole genome shotgun (WGS) entry which is preliminary data.</text>
</comment>
<comment type="catalytic activity">
    <reaction evidence="3">
        <text>4 Fe(II)-[cytochrome c] + O2 + 8 H(+)(in) = 4 Fe(III)-[cytochrome c] + 2 H2O + 4 H(+)(out)</text>
        <dbReference type="Rhea" id="RHEA:11436"/>
        <dbReference type="Rhea" id="RHEA-COMP:10350"/>
        <dbReference type="Rhea" id="RHEA-COMP:14399"/>
        <dbReference type="ChEBI" id="CHEBI:15377"/>
        <dbReference type="ChEBI" id="CHEBI:15378"/>
        <dbReference type="ChEBI" id="CHEBI:15379"/>
        <dbReference type="ChEBI" id="CHEBI:29033"/>
        <dbReference type="ChEBI" id="CHEBI:29034"/>
        <dbReference type="EC" id="7.1.1.9"/>
    </reaction>
    <physiologicalReaction direction="left-to-right" evidence="3">
        <dbReference type="Rhea" id="RHEA:11437"/>
    </physiologicalReaction>
</comment>
<dbReference type="InterPro" id="IPR008972">
    <property type="entry name" value="Cupredoxin"/>
</dbReference>
<dbReference type="EMBL" id="WNWW01000576">
    <property type="protein sequence ID" value="KAF3423329.1"/>
    <property type="molecule type" value="Genomic_DNA"/>
</dbReference>
<evidence type="ECO:0000256" key="1">
    <source>
        <dbReference type="ARBA" id="ARBA00001935"/>
    </source>
</evidence>
<protein>
    <recommendedName>
        <fullName evidence="4">Cytochrome oxidase subunit II copper A binding domain-containing protein</fullName>
    </recommendedName>
</protein>
<evidence type="ECO:0000256" key="3">
    <source>
        <dbReference type="ARBA" id="ARBA00049512"/>
    </source>
</evidence>
<accession>A0A833VWW6</accession>
<comment type="cofactor">
    <cofactor evidence="1">
        <name>Cu cation</name>
        <dbReference type="ChEBI" id="CHEBI:23378"/>
    </cofactor>
</comment>
<proteinExistence type="predicted"/>
<organism evidence="5 6">
    <name type="scientific">Frieseomelitta varia</name>
    <dbReference type="NCBI Taxonomy" id="561572"/>
    <lineage>
        <taxon>Eukaryota</taxon>
        <taxon>Metazoa</taxon>
        <taxon>Ecdysozoa</taxon>
        <taxon>Arthropoda</taxon>
        <taxon>Hexapoda</taxon>
        <taxon>Insecta</taxon>
        <taxon>Pterygota</taxon>
        <taxon>Neoptera</taxon>
        <taxon>Endopterygota</taxon>
        <taxon>Hymenoptera</taxon>
        <taxon>Apocrita</taxon>
        <taxon>Aculeata</taxon>
        <taxon>Apoidea</taxon>
        <taxon>Anthophila</taxon>
        <taxon>Apidae</taxon>
        <taxon>Frieseomelitta</taxon>
    </lineage>
</organism>